<gene>
    <name evidence="3" type="ORF">KDL01_29830</name>
</gene>
<dbReference type="SMART" id="SM00331">
    <property type="entry name" value="PP2C_SIG"/>
    <property type="match status" value="1"/>
</dbReference>
<dbReference type="GO" id="GO:0016791">
    <property type="term" value="F:phosphatase activity"/>
    <property type="evidence" value="ECO:0007669"/>
    <property type="project" value="TreeGrafter"/>
</dbReference>
<evidence type="ECO:0000313" key="4">
    <source>
        <dbReference type="Proteomes" id="UP000675781"/>
    </source>
</evidence>
<proteinExistence type="predicted"/>
<dbReference type="Pfam" id="PF07228">
    <property type="entry name" value="SpoIIE"/>
    <property type="match status" value="1"/>
</dbReference>
<dbReference type="InterPro" id="IPR052016">
    <property type="entry name" value="Bact_Sigma-Reg"/>
</dbReference>
<dbReference type="RefSeq" id="WP_212531984.1">
    <property type="nucleotide sequence ID" value="NZ_JAGSOG010000210.1"/>
</dbReference>
<accession>A0A941EW94</accession>
<dbReference type="PANTHER" id="PTHR43156">
    <property type="entry name" value="STAGE II SPORULATION PROTEIN E-RELATED"/>
    <property type="match status" value="1"/>
</dbReference>
<reference evidence="3" key="1">
    <citation type="submission" date="2021-04" db="EMBL/GenBank/DDBJ databases">
        <title>Genome based classification of Actinospica acidithermotolerans sp. nov., an actinobacterium isolated from an Indonesian hot spring.</title>
        <authorList>
            <person name="Kusuma A.B."/>
            <person name="Putra K.E."/>
            <person name="Nafisah S."/>
            <person name="Loh J."/>
            <person name="Nouioui I."/>
            <person name="Goodfellow M."/>
        </authorList>
    </citation>
    <scope>NUCLEOTIDE SEQUENCE</scope>
    <source>
        <strain evidence="3">CSCA 57</strain>
    </source>
</reference>
<dbReference type="AlphaFoldDB" id="A0A941EW94"/>
<dbReference type="PANTHER" id="PTHR43156:SF2">
    <property type="entry name" value="STAGE II SPORULATION PROTEIN E"/>
    <property type="match status" value="1"/>
</dbReference>
<dbReference type="InterPro" id="IPR001610">
    <property type="entry name" value="PAC"/>
</dbReference>
<dbReference type="InterPro" id="IPR000700">
    <property type="entry name" value="PAS-assoc_C"/>
</dbReference>
<dbReference type="EMBL" id="JAGSOG010000210">
    <property type="protein sequence ID" value="MBR7837517.1"/>
    <property type="molecule type" value="Genomic_DNA"/>
</dbReference>
<dbReference type="InterPro" id="IPR000014">
    <property type="entry name" value="PAS"/>
</dbReference>
<dbReference type="PROSITE" id="PS50113">
    <property type="entry name" value="PAC"/>
    <property type="match status" value="1"/>
</dbReference>
<dbReference type="SMART" id="SM00086">
    <property type="entry name" value="PAC"/>
    <property type="match status" value="1"/>
</dbReference>
<dbReference type="CDD" id="cd00130">
    <property type="entry name" value="PAS"/>
    <property type="match status" value="1"/>
</dbReference>
<dbReference type="Gene3D" id="3.60.40.10">
    <property type="entry name" value="PPM-type phosphatase domain"/>
    <property type="match status" value="1"/>
</dbReference>
<sequence>MARTTPAAGQPGPTGLPEGERLELLRSVVDTSFEPSLLVRAGQAADGPGAELRVLASNIAAADLLAPTPDDRRLRGRSLTELMPWAGPSGLLEALDEVVETGTPLRIHDHEYEDRGEPGDRVRPRSISVGAVRIEPGLLLVTLRPHRGTAGTDPAWEEKVHRLAGTGPWEWNVRSGAVHWYAQALAVLGSSDPPGPLPVDEPPYQVHHEDAAEYEAFLRSLIAESRPGHVEVRVLQPAGAVRHIRFGGDPVVDEAGAVVRVYGSVQDVTVRRRAQTALEIAQVQLAARRTRAESERQLAGLLQQVIMPTGPVPDDVPGVEVVARYRPASAAAGVGGDWYGVARLADGKVLMHIGDVAGHGFPAATAMARLYHALQGLAVTGSGAAGLLRWLNVLTCGLSEFTLASACCAIYDPQLRRLSLSNAGHPSPVYVRDGRAEALAKPASGMLGIDQDMEYEERELEVAPGDVLLLYTDGLIERRRRAPDENTASLLLFASAPVGELEKYVDDIMGNVRSDTDDDACLVAVRFH</sequence>
<feature type="domain" description="PAC" evidence="2">
    <location>
        <begin position="228"/>
        <end position="280"/>
    </location>
</feature>
<comment type="caution">
    <text evidence="3">The sequence shown here is derived from an EMBL/GenBank/DDBJ whole genome shotgun (WGS) entry which is preliminary data.</text>
</comment>
<name>A0A941EW94_9ACTN</name>
<keyword evidence="1" id="KW-0378">Hydrolase</keyword>
<dbReference type="Gene3D" id="3.30.450.20">
    <property type="entry name" value="PAS domain"/>
    <property type="match status" value="2"/>
</dbReference>
<dbReference type="InterPro" id="IPR001932">
    <property type="entry name" value="PPM-type_phosphatase-like_dom"/>
</dbReference>
<protein>
    <submittedName>
        <fullName evidence="3">SpoIIE family protein phosphatase</fullName>
    </submittedName>
</protein>
<dbReference type="Proteomes" id="UP000675781">
    <property type="component" value="Unassembled WGS sequence"/>
</dbReference>
<evidence type="ECO:0000259" key="2">
    <source>
        <dbReference type="PROSITE" id="PS50113"/>
    </source>
</evidence>
<dbReference type="SUPFAM" id="SSF55785">
    <property type="entry name" value="PYP-like sensor domain (PAS domain)"/>
    <property type="match status" value="1"/>
</dbReference>
<evidence type="ECO:0000256" key="1">
    <source>
        <dbReference type="ARBA" id="ARBA00022801"/>
    </source>
</evidence>
<keyword evidence="4" id="KW-1185">Reference proteome</keyword>
<evidence type="ECO:0000313" key="3">
    <source>
        <dbReference type="EMBL" id="MBR7837517.1"/>
    </source>
</evidence>
<organism evidence="3 4">
    <name type="scientific">Actinospica durhamensis</name>
    <dbReference type="NCBI Taxonomy" id="1508375"/>
    <lineage>
        <taxon>Bacteria</taxon>
        <taxon>Bacillati</taxon>
        <taxon>Actinomycetota</taxon>
        <taxon>Actinomycetes</taxon>
        <taxon>Catenulisporales</taxon>
        <taxon>Actinospicaceae</taxon>
        <taxon>Actinospica</taxon>
    </lineage>
</organism>
<dbReference type="InterPro" id="IPR036457">
    <property type="entry name" value="PPM-type-like_dom_sf"/>
</dbReference>
<dbReference type="SUPFAM" id="SSF81606">
    <property type="entry name" value="PP2C-like"/>
    <property type="match status" value="1"/>
</dbReference>
<dbReference type="InterPro" id="IPR035965">
    <property type="entry name" value="PAS-like_dom_sf"/>
</dbReference>